<proteinExistence type="predicted"/>
<protein>
    <submittedName>
        <fullName evidence="1">Uncharacterized protein</fullName>
    </submittedName>
</protein>
<organism evidence="1 2">
    <name type="scientific">Haematospirillum jordaniae</name>
    <dbReference type="NCBI Taxonomy" id="1549855"/>
    <lineage>
        <taxon>Bacteria</taxon>
        <taxon>Pseudomonadati</taxon>
        <taxon>Pseudomonadota</taxon>
        <taxon>Alphaproteobacteria</taxon>
        <taxon>Rhodospirillales</taxon>
        <taxon>Novispirillaceae</taxon>
        <taxon>Haematospirillum</taxon>
    </lineage>
</organism>
<keyword evidence="2" id="KW-1185">Reference proteome</keyword>
<evidence type="ECO:0000313" key="1">
    <source>
        <dbReference type="EMBL" id="AMW34475.1"/>
    </source>
</evidence>
<gene>
    <name evidence="1" type="ORF">AY555_03940</name>
</gene>
<reference evidence="1 2" key="1">
    <citation type="submission" date="2016-02" db="EMBL/GenBank/DDBJ databases">
        <title>Complete Genome of H5569, the type strain of the newly described species Haematospirillium jordaniae.</title>
        <authorList>
            <person name="Nicholson A.C."/>
            <person name="Humrighouse B.W."/>
            <person name="Loparov V."/>
            <person name="McQuiston J.R."/>
        </authorList>
    </citation>
    <scope>NUCLEOTIDE SEQUENCE [LARGE SCALE GENOMIC DNA]</scope>
    <source>
        <strain evidence="1 2">H5569</strain>
    </source>
</reference>
<dbReference type="AlphaFoldDB" id="A0A143DCN5"/>
<accession>A0A143DCN5</accession>
<name>A0A143DCN5_9PROT</name>
<dbReference type="Proteomes" id="UP000076066">
    <property type="component" value="Chromosome"/>
</dbReference>
<dbReference type="EMBL" id="CP014525">
    <property type="protein sequence ID" value="AMW34475.1"/>
    <property type="molecule type" value="Genomic_DNA"/>
</dbReference>
<evidence type="ECO:0000313" key="2">
    <source>
        <dbReference type="Proteomes" id="UP000076066"/>
    </source>
</evidence>
<dbReference type="KEGG" id="hjo:AY555_03940"/>
<sequence length="92" mass="10154">MLAFVFVLNEQIYFYADNKCSDWAESTAVLMLQCGAAVYVGFVHGQDALSLSLLLNPDELHGAACLYRHAAVLAPECYFRGVRIQCSGLYSL</sequence>
<dbReference type="STRING" id="1549855.AY555_03940"/>